<keyword evidence="1" id="KW-0472">Membrane</keyword>
<keyword evidence="1" id="KW-0812">Transmembrane</keyword>
<gene>
    <name evidence="2" type="ORF">EBN03_18220</name>
</gene>
<dbReference type="OrthoDB" id="4562520at2"/>
<sequence>MRKTDRIDSGLRALAAAIAVATIPVAVLAGTTARDDAVAQNHAELGTRFAVTATVLDPPAMPPMSGGLIPRQATARAVWGPCPLCGSGPIEVGWLSRPGDKVQVWVGPDGRPAAPPAHRSPDAEGVDYAFGVLSAGWWGAVVLALGGHWLVDRRRYAALDVEWRRLGQHTC</sequence>
<evidence type="ECO:0000313" key="3">
    <source>
        <dbReference type="Proteomes" id="UP000279275"/>
    </source>
</evidence>
<dbReference type="Proteomes" id="UP000279275">
    <property type="component" value="Unassembled WGS sequence"/>
</dbReference>
<dbReference type="AlphaFoldDB" id="A0A3M2L3M0"/>
<dbReference type="EMBL" id="RFFH01000007">
    <property type="protein sequence ID" value="RMI31300.1"/>
    <property type="molecule type" value="Genomic_DNA"/>
</dbReference>
<reference evidence="2 3" key="1">
    <citation type="submission" date="2018-10" db="EMBL/GenBank/DDBJ databases">
        <title>Isolation from cow dung.</title>
        <authorList>
            <person name="Ling L."/>
        </authorList>
    </citation>
    <scope>NUCLEOTIDE SEQUENCE [LARGE SCALE GENOMIC DNA]</scope>
    <source>
        <strain evidence="2 3">NEAU-LL90</strain>
    </source>
</reference>
<keyword evidence="1" id="KW-1133">Transmembrane helix</keyword>
<organism evidence="2 3">
    <name type="scientific">Nocardia stercoris</name>
    <dbReference type="NCBI Taxonomy" id="2483361"/>
    <lineage>
        <taxon>Bacteria</taxon>
        <taxon>Bacillati</taxon>
        <taxon>Actinomycetota</taxon>
        <taxon>Actinomycetes</taxon>
        <taxon>Mycobacteriales</taxon>
        <taxon>Nocardiaceae</taxon>
        <taxon>Nocardia</taxon>
    </lineage>
</organism>
<evidence type="ECO:0000256" key="1">
    <source>
        <dbReference type="SAM" id="Phobius"/>
    </source>
</evidence>
<keyword evidence="3" id="KW-1185">Reference proteome</keyword>
<accession>A0A3M2L3M0</accession>
<protein>
    <submittedName>
        <fullName evidence="2">Uncharacterized protein</fullName>
    </submittedName>
</protein>
<proteinExistence type="predicted"/>
<comment type="caution">
    <text evidence="2">The sequence shown here is derived from an EMBL/GenBank/DDBJ whole genome shotgun (WGS) entry which is preliminary data.</text>
</comment>
<evidence type="ECO:0000313" key="2">
    <source>
        <dbReference type="EMBL" id="RMI31300.1"/>
    </source>
</evidence>
<feature type="transmembrane region" description="Helical" evidence="1">
    <location>
        <begin position="128"/>
        <end position="151"/>
    </location>
</feature>
<name>A0A3M2L3M0_9NOCA</name>
<dbReference type="RefSeq" id="WP_122189250.1">
    <property type="nucleotide sequence ID" value="NZ_RFFH01000007.1"/>
</dbReference>